<dbReference type="PANTHER" id="PTHR38781">
    <property type="entry name" value="ANTITOXIN DINJ-RELATED"/>
    <property type="match status" value="1"/>
</dbReference>
<evidence type="ECO:0000256" key="1">
    <source>
        <dbReference type="ARBA" id="ARBA00010562"/>
    </source>
</evidence>
<evidence type="ECO:0000256" key="2">
    <source>
        <dbReference type="ARBA" id="ARBA00022649"/>
    </source>
</evidence>
<dbReference type="GO" id="GO:0006355">
    <property type="term" value="P:regulation of DNA-templated transcription"/>
    <property type="evidence" value="ECO:0007669"/>
    <property type="project" value="InterPro"/>
</dbReference>
<dbReference type="GeneID" id="90984242"/>
<proteinExistence type="inferred from homology"/>
<dbReference type="AlphaFoldDB" id="A0A073IPF9"/>
<dbReference type="NCBIfam" id="TIGR02384">
    <property type="entry name" value="RelB_DinJ"/>
    <property type="match status" value="1"/>
</dbReference>
<comment type="caution">
    <text evidence="3">The sequence shown here is derived from an EMBL/GenBank/DDBJ whole genome shotgun (WGS) entry which is preliminary data.</text>
</comment>
<sequence length="88" mass="9777">MGQTTLSVRMDSEVKKEFDAFCAEAGMNSSVAINLFARKVVREWRIPFEISAPRPNAETKAAMDELLSGGGTRCKDIAEMYKSMGIER</sequence>
<gene>
    <name evidence="3" type="ORF">EH55_08400</name>
</gene>
<evidence type="ECO:0008006" key="5">
    <source>
        <dbReference type="Google" id="ProtNLM"/>
    </source>
</evidence>
<dbReference type="Proteomes" id="UP000027665">
    <property type="component" value="Unassembled WGS sequence"/>
</dbReference>
<organism evidence="3 4">
    <name type="scientific">Synergistes jonesii</name>
    <dbReference type="NCBI Taxonomy" id="2754"/>
    <lineage>
        <taxon>Bacteria</taxon>
        <taxon>Thermotogati</taxon>
        <taxon>Synergistota</taxon>
        <taxon>Synergistia</taxon>
        <taxon>Synergistales</taxon>
        <taxon>Synergistaceae</taxon>
        <taxon>Synergistes</taxon>
    </lineage>
</organism>
<reference evidence="3 4" key="1">
    <citation type="submission" date="2014-04" db="EMBL/GenBank/DDBJ databases">
        <title>Draft Genome Sequence of Synergistes jonesii.</title>
        <authorList>
            <person name="Coil D.A."/>
            <person name="Eisen J.A."/>
            <person name="Holland-Moritz H.E."/>
        </authorList>
    </citation>
    <scope>NUCLEOTIDE SEQUENCE [LARGE SCALE GENOMIC DNA]</scope>
    <source>
        <strain evidence="3 4">78-1</strain>
    </source>
</reference>
<keyword evidence="2" id="KW-1277">Toxin-antitoxin system</keyword>
<evidence type="ECO:0000313" key="3">
    <source>
        <dbReference type="EMBL" id="KEJ91604.1"/>
    </source>
</evidence>
<dbReference type="InterPro" id="IPR013321">
    <property type="entry name" value="Arc_rbn_hlx_hlx"/>
</dbReference>
<dbReference type="OrthoDB" id="9804867at2"/>
<dbReference type="eggNOG" id="COG3077">
    <property type="taxonomic scope" value="Bacteria"/>
</dbReference>
<name>A0A073IPF9_9BACT</name>
<comment type="similarity">
    <text evidence="1">Belongs to the RelB/DinJ antitoxin family.</text>
</comment>
<accession>A0A073IPF9</accession>
<dbReference type="Gene3D" id="1.10.1220.10">
    <property type="entry name" value="Met repressor-like"/>
    <property type="match status" value="1"/>
</dbReference>
<dbReference type="STRING" id="2754.EH55_08400"/>
<dbReference type="Pfam" id="PF04221">
    <property type="entry name" value="RelB"/>
    <property type="match status" value="1"/>
</dbReference>
<evidence type="ECO:0000313" key="4">
    <source>
        <dbReference type="Proteomes" id="UP000027665"/>
    </source>
</evidence>
<dbReference type="InterPro" id="IPR007337">
    <property type="entry name" value="RelB/DinJ"/>
</dbReference>
<protein>
    <recommendedName>
        <fullName evidence="5">Damage-inducible protein J</fullName>
    </recommendedName>
</protein>
<dbReference type="GO" id="GO:0006351">
    <property type="term" value="P:DNA-templated transcription"/>
    <property type="evidence" value="ECO:0007669"/>
    <property type="project" value="TreeGrafter"/>
</dbReference>
<keyword evidence="4" id="KW-1185">Reference proteome</keyword>
<dbReference type="RefSeq" id="WP_037977616.1">
    <property type="nucleotide sequence ID" value="NZ_JMKI01000039.1"/>
</dbReference>
<dbReference type="PANTHER" id="PTHR38781:SF1">
    <property type="entry name" value="ANTITOXIN DINJ-RELATED"/>
    <property type="match status" value="1"/>
</dbReference>
<dbReference type="EMBL" id="JMKI01000039">
    <property type="protein sequence ID" value="KEJ91604.1"/>
    <property type="molecule type" value="Genomic_DNA"/>
</dbReference>